<dbReference type="SUPFAM" id="SSF53244">
    <property type="entry name" value="MurD-like peptide ligases, peptide-binding domain"/>
    <property type="match status" value="1"/>
</dbReference>
<keyword evidence="5 7" id="KW-0547">Nucleotide-binding</keyword>
<evidence type="ECO:0000259" key="9">
    <source>
        <dbReference type="Pfam" id="PF02875"/>
    </source>
</evidence>
<dbReference type="HAMAP" id="MF_00639">
    <property type="entry name" value="MurD"/>
    <property type="match status" value="1"/>
</dbReference>
<evidence type="ECO:0000256" key="1">
    <source>
        <dbReference type="ARBA" id="ARBA00004496"/>
    </source>
</evidence>
<comment type="pathway">
    <text evidence="2 7 8">Cell wall biogenesis; peptidoglycan biosynthesis.</text>
</comment>
<evidence type="ECO:0000256" key="8">
    <source>
        <dbReference type="RuleBase" id="RU003664"/>
    </source>
</evidence>
<dbReference type="PANTHER" id="PTHR43692">
    <property type="entry name" value="UDP-N-ACETYLMURAMOYLALANINE--D-GLUTAMATE LIGASE"/>
    <property type="match status" value="1"/>
</dbReference>
<proteinExistence type="inferred from homology"/>
<feature type="binding site" evidence="7">
    <location>
        <begin position="108"/>
        <end position="114"/>
    </location>
    <ligand>
        <name>ATP</name>
        <dbReference type="ChEBI" id="CHEBI:30616"/>
    </ligand>
</feature>
<dbReference type="Gene3D" id="3.90.190.20">
    <property type="entry name" value="Mur ligase, C-terminal domain"/>
    <property type="match status" value="1"/>
</dbReference>
<dbReference type="GO" id="GO:0005524">
    <property type="term" value="F:ATP binding"/>
    <property type="evidence" value="ECO:0007669"/>
    <property type="project" value="UniProtKB-UniRule"/>
</dbReference>
<dbReference type="EMBL" id="FOEI01000002">
    <property type="protein sequence ID" value="SEP78292.1"/>
    <property type="molecule type" value="Genomic_DNA"/>
</dbReference>
<keyword evidence="4 7" id="KW-0436">Ligase</keyword>
<dbReference type="InterPro" id="IPR036615">
    <property type="entry name" value="Mur_ligase_C_dom_sf"/>
</dbReference>
<dbReference type="InterPro" id="IPR036565">
    <property type="entry name" value="Mur-like_cat_sf"/>
</dbReference>
<evidence type="ECO:0000256" key="5">
    <source>
        <dbReference type="ARBA" id="ARBA00022741"/>
    </source>
</evidence>
<comment type="similarity">
    <text evidence="7">Belongs to the MurCDEF family.</text>
</comment>
<keyword evidence="7 8" id="KW-0132">Cell division</keyword>
<evidence type="ECO:0000259" key="10">
    <source>
        <dbReference type="Pfam" id="PF08245"/>
    </source>
</evidence>
<dbReference type="Gene3D" id="3.40.1190.10">
    <property type="entry name" value="Mur-like, catalytic domain"/>
    <property type="match status" value="1"/>
</dbReference>
<evidence type="ECO:0000256" key="6">
    <source>
        <dbReference type="ARBA" id="ARBA00022840"/>
    </source>
</evidence>
<dbReference type="OrthoDB" id="9809796at2"/>
<comment type="subcellular location">
    <subcellularLocation>
        <location evidence="1 7 8">Cytoplasm</location>
    </subcellularLocation>
</comment>
<evidence type="ECO:0000313" key="11">
    <source>
        <dbReference type="EMBL" id="SEP78292.1"/>
    </source>
</evidence>
<dbReference type="STRING" id="1299341.SAMN05444005_102251"/>
<feature type="domain" description="Mur ligase C-terminal" evidence="9">
    <location>
        <begin position="308"/>
        <end position="421"/>
    </location>
</feature>
<evidence type="ECO:0000256" key="2">
    <source>
        <dbReference type="ARBA" id="ARBA00004752"/>
    </source>
</evidence>
<dbReference type="InterPro" id="IPR013221">
    <property type="entry name" value="Mur_ligase_cen"/>
</dbReference>
<name>A0A1H9ANB0_9FLAO</name>
<keyword evidence="3 7" id="KW-0963">Cytoplasm</keyword>
<dbReference type="Proteomes" id="UP000198648">
    <property type="component" value="Unassembled WGS sequence"/>
</dbReference>
<keyword evidence="7 8" id="KW-0961">Cell wall biogenesis/degradation</keyword>
<evidence type="ECO:0000256" key="3">
    <source>
        <dbReference type="ARBA" id="ARBA00022490"/>
    </source>
</evidence>
<dbReference type="Pfam" id="PF21377">
    <property type="entry name" value="MurD_N"/>
    <property type="match status" value="1"/>
</dbReference>
<dbReference type="Gene3D" id="3.40.50.720">
    <property type="entry name" value="NAD(P)-binding Rossmann-like Domain"/>
    <property type="match status" value="1"/>
</dbReference>
<keyword evidence="7 8" id="KW-0131">Cell cycle</keyword>
<accession>A0A1H9ANB0</accession>
<dbReference type="AlphaFoldDB" id="A0A1H9ANB0"/>
<evidence type="ECO:0000256" key="4">
    <source>
        <dbReference type="ARBA" id="ARBA00022598"/>
    </source>
</evidence>
<organism evidence="11 12">
    <name type="scientific">Flavobacterium urocaniciphilum</name>
    <dbReference type="NCBI Taxonomy" id="1299341"/>
    <lineage>
        <taxon>Bacteria</taxon>
        <taxon>Pseudomonadati</taxon>
        <taxon>Bacteroidota</taxon>
        <taxon>Flavobacteriia</taxon>
        <taxon>Flavobacteriales</taxon>
        <taxon>Flavobacteriaceae</taxon>
        <taxon>Flavobacterium</taxon>
    </lineage>
</organism>
<evidence type="ECO:0000313" key="12">
    <source>
        <dbReference type="Proteomes" id="UP000198648"/>
    </source>
</evidence>
<keyword evidence="6 7" id="KW-0067">ATP-binding</keyword>
<dbReference type="GO" id="GO:0071555">
    <property type="term" value="P:cell wall organization"/>
    <property type="evidence" value="ECO:0007669"/>
    <property type="project" value="UniProtKB-KW"/>
</dbReference>
<dbReference type="UniPathway" id="UPA00219"/>
<dbReference type="InterPro" id="IPR005762">
    <property type="entry name" value="MurD"/>
</dbReference>
<dbReference type="GO" id="GO:0009252">
    <property type="term" value="P:peptidoglycan biosynthetic process"/>
    <property type="evidence" value="ECO:0007669"/>
    <property type="project" value="UniProtKB-UniRule"/>
</dbReference>
<protein>
    <recommendedName>
        <fullName evidence="7 8">UDP-N-acetylmuramoylalanine--D-glutamate ligase</fullName>
        <ecNumber evidence="7 8">6.3.2.9</ecNumber>
    </recommendedName>
    <alternativeName>
        <fullName evidence="7">D-glutamic acid-adding enzyme</fullName>
    </alternativeName>
    <alternativeName>
        <fullName evidence="7">UDP-N-acetylmuramoyl-L-alanyl-D-glutamate synthetase</fullName>
    </alternativeName>
</protein>
<dbReference type="GO" id="GO:0008360">
    <property type="term" value="P:regulation of cell shape"/>
    <property type="evidence" value="ECO:0007669"/>
    <property type="project" value="UniProtKB-KW"/>
</dbReference>
<comment type="function">
    <text evidence="7 8">Cell wall formation. Catalyzes the addition of glutamate to the nucleotide precursor UDP-N-acetylmuramoyl-L-alanine (UMA).</text>
</comment>
<dbReference type="Pfam" id="PF08245">
    <property type="entry name" value="Mur_ligase_M"/>
    <property type="match status" value="1"/>
</dbReference>
<dbReference type="GO" id="GO:0051301">
    <property type="term" value="P:cell division"/>
    <property type="evidence" value="ECO:0007669"/>
    <property type="project" value="UniProtKB-KW"/>
</dbReference>
<dbReference type="NCBIfam" id="TIGR01087">
    <property type="entry name" value="murD"/>
    <property type="match status" value="1"/>
</dbReference>
<keyword evidence="12" id="KW-1185">Reference proteome</keyword>
<dbReference type="GO" id="GO:0005737">
    <property type="term" value="C:cytoplasm"/>
    <property type="evidence" value="ECO:0007669"/>
    <property type="project" value="UniProtKB-SubCell"/>
</dbReference>
<comment type="catalytic activity">
    <reaction evidence="7 8">
        <text>UDP-N-acetyl-alpha-D-muramoyl-L-alanine + D-glutamate + ATP = UDP-N-acetyl-alpha-D-muramoyl-L-alanyl-D-glutamate + ADP + phosphate + H(+)</text>
        <dbReference type="Rhea" id="RHEA:16429"/>
        <dbReference type="ChEBI" id="CHEBI:15378"/>
        <dbReference type="ChEBI" id="CHEBI:29986"/>
        <dbReference type="ChEBI" id="CHEBI:30616"/>
        <dbReference type="ChEBI" id="CHEBI:43474"/>
        <dbReference type="ChEBI" id="CHEBI:83898"/>
        <dbReference type="ChEBI" id="CHEBI:83900"/>
        <dbReference type="ChEBI" id="CHEBI:456216"/>
        <dbReference type="EC" id="6.3.2.9"/>
    </reaction>
</comment>
<gene>
    <name evidence="7" type="primary">murD</name>
    <name evidence="11" type="ORF">SAMN05444005_102251</name>
</gene>
<dbReference type="RefSeq" id="WP_091466191.1">
    <property type="nucleotide sequence ID" value="NZ_FOEI01000002.1"/>
</dbReference>
<dbReference type="InterPro" id="IPR004101">
    <property type="entry name" value="Mur_ligase_C"/>
</dbReference>
<keyword evidence="7 8" id="KW-0573">Peptidoglycan synthesis</keyword>
<dbReference type="PANTHER" id="PTHR43692:SF1">
    <property type="entry name" value="UDP-N-ACETYLMURAMOYLALANINE--D-GLUTAMATE LIGASE"/>
    <property type="match status" value="1"/>
</dbReference>
<dbReference type="EC" id="6.3.2.9" evidence="7 8"/>
<reference evidence="11 12" key="1">
    <citation type="submission" date="2016-10" db="EMBL/GenBank/DDBJ databases">
        <authorList>
            <person name="de Groot N.N."/>
        </authorList>
    </citation>
    <scope>NUCLEOTIDE SEQUENCE [LARGE SCALE GENOMIC DNA]</scope>
    <source>
        <strain evidence="11 12">DSM 27078</strain>
    </source>
</reference>
<evidence type="ECO:0000256" key="7">
    <source>
        <dbReference type="HAMAP-Rule" id="MF_00639"/>
    </source>
</evidence>
<sequence>MRLVVLGGGESGVGTAILGKKKGYDVFVSDFGKIKENYKEVLSINNISWEDEKHTEELILNADVVMKSPGIPEKSPIVKKLLEKNIPVISEIEFAAPFTTAKTIGITGSNGKTTTTLLTYHLLKQGGLNVGLAGNIGKSFAWQVAENKHDCYVLELSSFQLDGIINYKPDIAIITNISPDHLDRYNYDYNLYIDSKFRITMNQTEENYLIYDNDDEAISNWLANHQIKAKKVPFSITEKLEQGGSITENNEININLNEQNFIMPINQLALEGKHNVKNAMAATTVAQLMNIRKATIRESLSNFQGAEHRLEKVLKINNVQYINDSKATNVNATFFALDSMTTPTVWIVGGVDKGNDYDELMALVREKVKGIICLGVDNKKLVEKFEGLVDAMIETTSMTEAVKIASKMAEKGDTVLLSPACASFDLFENYEDRGRQFKQAVQNL</sequence>
<dbReference type="SUPFAM" id="SSF53623">
    <property type="entry name" value="MurD-like peptide ligases, catalytic domain"/>
    <property type="match status" value="1"/>
</dbReference>
<dbReference type="SUPFAM" id="SSF51984">
    <property type="entry name" value="MurCD N-terminal domain"/>
    <property type="match status" value="1"/>
</dbReference>
<feature type="domain" description="Mur ligase central" evidence="10">
    <location>
        <begin position="106"/>
        <end position="286"/>
    </location>
</feature>
<keyword evidence="7 8" id="KW-0133">Cell shape</keyword>
<dbReference type="GO" id="GO:0008764">
    <property type="term" value="F:UDP-N-acetylmuramoylalanine-D-glutamate ligase activity"/>
    <property type="evidence" value="ECO:0007669"/>
    <property type="project" value="UniProtKB-UniRule"/>
</dbReference>
<dbReference type="Pfam" id="PF02875">
    <property type="entry name" value="Mur_ligase_C"/>
    <property type="match status" value="1"/>
</dbReference>